<evidence type="ECO:0000313" key="2">
    <source>
        <dbReference type="EMBL" id="MPN15635.1"/>
    </source>
</evidence>
<keyword evidence="1" id="KW-1133">Transmembrane helix</keyword>
<keyword evidence="1" id="KW-0472">Membrane</keyword>
<name>A0A645FMJ8_9ZZZZ</name>
<feature type="transmembrane region" description="Helical" evidence="1">
    <location>
        <begin position="50"/>
        <end position="67"/>
    </location>
</feature>
<proteinExistence type="predicted"/>
<keyword evidence="1" id="KW-0812">Transmembrane</keyword>
<organism evidence="2">
    <name type="scientific">bioreactor metagenome</name>
    <dbReference type="NCBI Taxonomy" id="1076179"/>
    <lineage>
        <taxon>unclassified sequences</taxon>
        <taxon>metagenomes</taxon>
        <taxon>ecological metagenomes</taxon>
    </lineage>
</organism>
<gene>
    <name evidence="2" type="ORF">SDC9_162969</name>
</gene>
<sequence length="117" mass="13542">MWSLLENRSEKAFGYIHYKIIYNQANFFEHKYEVSCQASSQRSRVSLPRFFAAYICLLFFSAVLFLFKLSGISIRLTDLLICFVRKFGFSVVRVKPVLLLLDIGELSITKAADVFLL</sequence>
<reference evidence="2" key="1">
    <citation type="submission" date="2019-08" db="EMBL/GenBank/DDBJ databases">
        <authorList>
            <person name="Kucharzyk K."/>
            <person name="Murdoch R.W."/>
            <person name="Higgins S."/>
            <person name="Loffler F."/>
        </authorList>
    </citation>
    <scope>NUCLEOTIDE SEQUENCE</scope>
</reference>
<protein>
    <submittedName>
        <fullName evidence="2">Uncharacterized protein</fullName>
    </submittedName>
</protein>
<accession>A0A645FMJ8</accession>
<comment type="caution">
    <text evidence="2">The sequence shown here is derived from an EMBL/GenBank/DDBJ whole genome shotgun (WGS) entry which is preliminary data.</text>
</comment>
<dbReference type="AlphaFoldDB" id="A0A645FMJ8"/>
<evidence type="ECO:0000256" key="1">
    <source>
        <dbReference type="SAM" id="Phobius"/>
    </source>
</evidence>
<dbReference type="EMBL" id="VSSQ01062454">
    <property type="protein sequence ID" value="MPN15635.1"/>
    <property type="molecule type" value="Genomic_DNA"/>
</dbReference>